<dbReference type="Proteomes" id="UP000007304">
    <property type="component" value="Unassembled WGS sequence"/>
</dbReference>
<feature type="transmembrane region" description="Helical" evidence="7">
    <location>
        <begin position="130"/>
        <end position="149"/>
    </location>
</feature>
<dbReference type="PANTHER" id="PTHR10165:SF35">
    <property type="entry name" value="RE23632P"/>
    <property type="match status" value="1"/>
</dbReference>
<evidence type="ECO:0000313" key="9">
    <source>
        <dbReference type="EMBL" id="EHY58109.1"/>
    </source>
</evidence>
<dbReference type="OMA" id="GPMIIFV"/>
<dbReference type="InterPro" id="IPR043216">
    <property type="entry name" value="PAP-like"/>
</dbReference>
<keyword evidence="3 7" id="KW-0812">Transmembrane</keyword>
<dbReference type="SUPFAM" id="SSF48317">
    <property type="entry name" value="Acid phosphatase/Vanadium-dependent haloperoxidase"/>
    <property type="match status" value="1"/>
</dbReference>
<dbReference type="GO" id="GO:0008195">
    <property type="term" value="F:phosphatidate phosphatase activity"/>
    <property type="evidence" value="ECO:0007669"/>
    <property type="project" value="TreeGrafter"/>
</dbReference>
<dbReference type="InParanoid" id="H6C394"/>
<feature type="region of interest" description="Disordered" evidence="6">
    <location>
        <begin position="297"/>
        <end position="345"/>
    </location>
</feature>
<evidence type="ECO:0000256" key="1">
    <source>
        <dbReference type="ARBA" id="ARBA00004141"/>
    </source>
</evidence>
<dbReference type="RefSeq" id="XP_009158570.1">
    <property type="nucleotide sequence ID" value="XM_009160322.1"/>
</dbReference>
<dbReference type="FunCoup" id="H6C394">
    <property type="interactions" value="225"/>
</dbReference>
<evidence type="ECO:0000256" key="6">
    <source>
        <dbReference type="SAM" id="MobiDB-lite"/>
    </source>
</evidence>
<reference evidence="9" key="1">
    <citation type="submission" date="2011-07" db="EMBL/GenBank/DDBJ databases">
        <title>The Genome Sequence of Exophiala (Wangiella) dermatitidis NIH/UT8656.</title>
        <authorList>
            <consortium name="The Broad Institute Genome Sequencing Platform"/>
            <person name="Cuomo C."/>
            <person name="Wang Z."/>
            <person name="Hunicke-Smith S."/>
            <person name="Szanislo P.J."/>
            <person name="Earl A."/>
            <person name="Young S.K."/>
            <person name="Zeng Q."/>
            <person name="Gargeya S."/>
            <person name="Fitzgerald M."/>
            <person name="Haas B."/>
            <person name="Abouelleil A."/>
            <person name="Alvarado L."/>
            <person name="Arachchi H.M."/>
            <person name="Berlin A."/>
            <person name="Brown A."/>
            <person name="Chapman S.B."/>
            <person name="Chen Z."/>
            <person name="Dunbar C."/>
            <person name="Freedman E."/>
            <person name="Gearin G."/>
            <person name="Gellesch M."/>
            <person name="Goldberg J."/>
            <person name="Griggs A."/>
            <person name="Gujja S."/>
            <person name="Heiman D."/>
            <person name="Howarth C."/>
            <person name="Larson L."/>
            <person name="Lui A."/>
            <person name="MacDonald P.J.P."/>
            <person name="Montmayeur A."/>
            <person name="Murphy C."/>
            <person name="Neiman D."/>
            <person name="Pearson M."/>
            <person name="Priest M."/>
            <person name="Roberts A."/>
            <person name="Saif S."/>
            <person name="Shea T."/>
            <person name="Shenoy N."/>
            <person name="Sisk P."/>
            <person name="Stolte C."/>
            <person name="Sykes S."/>
            <person name="Wortman J."/>
            <person name="Nusbaum C."/>
            <person name="Birren B."/>
        </authorList>
    </citation>
    <scope>NUCLEOTIDE SEQUENCE</scope>
    <source>
        <strain evidence="9">NIH/UT8656</strain>
    </source>
</reference>
<organism evidence="9 10">
    <name type="scientific">Exophiala dermatitidis (strain ATCC 34100 / CBS 525.76 / NIH/UT8656)</name>
    <name type="common">Black yeast</name>
    <name type="synonym">Wangiella dermatitidis</name>
    <dbReference type="NCBI Taxonomy" id="858893"/>
    <lineage>
        <taxon>Eukaryota</taxon>
        <taxon>Fungi</taxon>
        <taxon>Dikarya</taxon>
        <taxon>Ascomycota</taxon>
        <taxon>Pezizomycotina</taxon>
        <taxon>Eurotiomycetes</taxon>
        <taxon>Chaetothyriomycetidae</taxon>
        <taxon>Chaetothyriales</taxon>
        <taxon>Herpotrichiellaceae</taxon>
        <taxon>Exophiala</taxon>
    </lineage>
</organism>
<feature type="transmembrane region" description="Helical" evidence="7">
    <location>
        <begin position="56"/>
        <end position="73"/>
    </location>
</feature>
<comment type="subcellular location">
    <subcellularLocation>
        <location evidence="1">Membrane</location>
        <topology evidence="1">Multi-pass membrane protein</topology>
    </subcellularLocation>
</comment>
<dbReference type="InterPro" id="IPR000326">
    <property type="entry name" value="PAP2/HPO"/>
</dbReference>
<dbReference type="OrthoDB" id="10030083at2759"/>
<feature type="domain" description="Phosphatidic acid phosphatase type 2/haloperoxidase" evidence="8">
    <location>
        <begin position="133"/>
        <end position="274"/>
    </location>
</feature>
<gene>
    <name evidence="9" type="ORF">HMPREF1120_06127</name>
</gene>
<evidence type="ECO:0000256" key="4">
    <source>
        <dbReference type="ARBA" id="ARBA00022989"/>
    </source>
</evidence>
<feature type="transmembrane region" description="Helical" evidence="7">
    <location>
        <begin position="231"/>
        <end position="250"/>
    </location>
</feature>
<dbReference type="GO" id="GO:0016020">
    <property type="term" value="C:membrane"/>
    <property type="evidence" value="ECO:0007669"/>
    <property type="project" value="UniProtKB-SubCell"/>
</dbReference>
<evidence type="ECO:0000313" key="10">
    <source>
        <dbReference type="Proteomes" id="UP000007304"/>
    </source>
</evidence>
<dbReference type="PANTHER" id="PTHR10165">
    <property type="entry name" value="LIPID PHOSPHATE PHOSPHATASE"/>
    <property type="match status" value="1"/>
</dbReference>
<feature type="transmembrane region" description="Helical" evidence="7">
    <location>
        <begin position="202"/>
        <end position="219"/>
    </location>
</feature>
<keyword evidence="4 7" id="KW-1133">Transmembrane helix</keyword>
<proteinExistence type="inferred from homology"/>
<keyword evidence="10" id="KW-1185">Reference proteome</keyword>
<sequence length="345" mass="38652">MTCFSSSSSWSIDTTANSVRPCEAPQQPQMWRPTNDAGAVAGSVRRFWRRSYASDYVGLALLFAAYLGAQFFVEPFHRMFTLDDHAKQYPHALVQRVSNLENIIYAGVGPLVFIIMWSLVFRPGLHKTHVTIFGLLVSLFLSSLLTDIIKNAVGRPRPDLIARCKPQPGTPEHELVTISVCTETNHHRLHDGWRSFPSGHSSWAFSGLGYLALFLAGQLRIFRPHADLSRVLMVMAPLVGASLIAMSRLADYRHDVFDVTCGSLLGMLVAYFSYRRYYRPLNHPKCDVPYPSPAESEAAKIAKSRDVEDQVHPDFDLDDMSDDEVQTYPLTHARSPETGGRSEPP</sequence>
<evidence type="ECO:0000256" key="3">
    <source>
        <dbReference type="ARBA" id="ARBA00022692"/>
    </source>
</evidence>
<dbReference type="CDD" id="cd03390">
    <property type="entry name" value="PAP2_containing_1_like"/>
    <property type="match status" value="1"/>
</dbReference>
<dbReference type="Pfam" id="PF01569">
    <property type="entry name" value="PAP2"/>
    <property type="match status" value="1"/>
</dbReference>
<dbReference type="VEuPathDB" id="FungiDB:HMPREF1120_06127"/>
<dbReference type="HOGENOM" id="CLU_021458_6_1_1"/>
<protein>
    <submittedName>
        <fullName evidence="9">PAP2 domain-containing protein</fullName>
    </submittedName>
</protein>
<evidence type="ECO:0000259" key="8">
    <source>
        <dbReference type="SMART" id="SM00014"/>
    </source>
</evidence>
<dbReference type="InterPro" id="IPR036938">
    <property type="entry name" value="PAP2/HPO_sf"/>
</dbReference>
<comment type="similarity">
    <text evidence="2">Belongs to the PA-phosphatase related phosphoesterase family.</text>
</comment>
<dbReference type="AlphaFoldDB" id="H6C394"/>
<dbReference type="Gene3D" id="1.20.144.10">
    <property type="entry name" value="Phosphatidic acid phosphatase type 2/haloperoxidase"/>
    <property type="match status" value="1"/>
</dbReference>
<dbReference type="eggNOG" id="KOG3030">
    <property type="taxonomic scope" value="Eukaryota"/>
</dbReference>
<evidence type="ECO:0000256" key="5">
    <source>
        <dbReference type="ARBA" id="ARBA00023136"/>
    </source>
</evidence>
<evidence type="ECO:0000256" key="2">
    <source>
        <dbReference type="ARBA" id="ARBA00008816"/>
    </source>
</evidence>
<keyword evidence="5 7" id="KW-0472">Membrane</keyword>
<feature type="compositionally biased region" description="Acidic residues" evidence="6">
    <location>
        <begin position="316"/>
        <end position="325"/>
    </location>
</feature>
<dbReference type="SMART" id="SM00014">
    <property type="entry name" value="acidPPc"/>
    <property type="match status" value="1"/>
</dbReference>
<feature type="transmembrane region" description="Helical" evidence="7">
    <location>
        <begin position="256"/>
        <end position="274"/>
    </location>
</feature>
<dbReference type="GO" id="GO:0046839">
    <property type="term" value="P:phospholipid dephosphorylation"/>
    <property type="evidence" value="ECO:0007669"/>
    <property type="project" value="TreeGrafter"/>
</dbReference>
<feature type="compositionally biased region" description="Basic and acidic residues" evidence="6">
    <location>
        <begin position="297"/>
        <end position="315"/>
    </location>
</feature>
<feature type="transmembrane region" description="Helical" evidence="7">
    <location>
        <begin position="103"/>
        <end position="121"/>
    </location>
</feature>
<evidence type="ECO:0000256" key="7">
    <source>
        <dbReference type="SAM" id="Phobius"/>
    </source>
</evidence>
<dbReference type="STRING" id="858893.H6C394"/>
<dbReference type="FunFam" id="1.20.144.10:FF:000017">
    <property type="entry name" value="Diacylglycerol pyrophosphate phosphatase 1"/>
    <property type="match status" value="1"/>
</dbReference>
<accession>H6C394</accession>
<name>H6C394_EXODN</name>
<dbReference type="GO" id="GO:0006644">
    <property type="term" value="P:phospholipid metabolic process"/>
    <property type="evidence" value="ECO:0007669"/>
    <property type="project" value="InterPro"/>
</dbReference>
<dbReference type="GeneID" id="20310766"/>
<dbReference type="EMBL" id="JH226134">
    <property type="protein sequence ID" value="EHY58109.1"/>
    <property type="molecule type" value="Genomic_DNA"/>
</dbReference>